<dbReference type="PANTHER" id="PTHR35562">
    <property type="entry name" value="DNA ENDONUCLEASE SMRA-RELATED"/>
    <property type="match status" value="1"/>
</dbReference>
<dbReference type="Pfam" id="PF01713">
    <property type="entry name" value="Smr"/>
    <property type="match status" value="1"/>
</dbReference>
<dbReference type="EMBL" id="JAATOP010000002">
    <property type="protein sequence ID" value="NIY71433.1"/>
    <property type="molecule type" value="Genomic_DNA"/>
</dbReference>
<keyword evidence="4" id="KW-1185">Reference proteome</keyword>
<dbReference type="Gene3D" id="3.30.1370.110">
    <property type="match status" value="1"/>
</dbReference>
<reference evidence="3 4" key="1">
    <citation type="submission" date="2020-03" db="EMBL/GenBank/DDBJ databases">
        <title>Bacterial isolates of synthetic phycosphere.</title>
        <authorList>
            <person name="Fu H."/>
            <person name="Moran M.A."/>
        </authorList>
    </citation>
    <scope>NUCLEOTIDE SEQUENCE [LARGE SCALE GENOMIC DNA]</scope>
    <source>
        <strain evidence="3 4">HF1</strain>
    </source>
</reference>
<dbReference type="SUPFAM" id="SSF160443">
    <property type="entry name" value="SMR domain-like"/>
    <property type="match status" value="1"/>
</dbReference>
<sequence length="199" mass="22418">MARRPRHISQEEKDLWDLVAKRVTKLDPTRKEIDVPETMPAALSKKREPVAPTPLPKFRVGQKSKARKADDLATPIADALRSAPLSMDHKTHRKMTRGKIVPDGKLDLHGMTIAEAHSELIAFVLSSFEMERRLLLVITGKGKDRDAGGPIPTRMGVLRHQVPQWLRLPPLNHVVLQVTPAHARHGGHGAYYIYLKRVR</sequence>
<dbReference type="InterPro" id="IPR036063">
    <property type="entry name" value="Smr_dom_sf"/>
</dbReference>
<protein>
    <submittedName>
        <fullName evidence="3">DNA mismatch repair protein MutS</fullName>
    </submittedName>
</protein>
<name>A0ABX0VV02_9RHOB</name>
<dbReference type="PROSITE" id="PS50828">
    <property type="entry name" value="SMR"/>
    <property type="match status" value="1"/>
</dbReference>
<gene>
    <name evidence="3" type="ORF">HCZ30_03175</name>
</gene>
<evidence type="ECO:0000256" key="1">
    <source>
        <dbReference type="SAM" id="MobiDB-lite"/>
    </source>
</evidence>
<evidence type="ECO:0000313" key="3">
    <source>
        <dbReference type="EMBL" id="NIY71433.1"/>
    </source>
</evidence>
<evidence type="ECO:0000259" key="2">
    <source>
        <dbReference type="PROSITE" id="PS50828"/>
    </source>
</evidence>
<accession>A0ABX0VV02</accession>
<proteinExistence type="predicted"/>
<organism evidence="3 4">
    <name type="scientific">Marivivens donghaensis</name>
    <dbReference type="NCBI Taxonomy" id="1699413"/>
    <lineage>
        <taxon>Bacteria</taxon>
        <taxon>Pseudomonadati</taxon>
        <taxon>Pseudomonadota</taxon>
        <taxon>Alphaproteobacteria</taxon>
        <taxon>Rhodobacterales</taxon>
        <taxon>Paracoccaceae</taxon>
        <taxon>Marivivens group</taxon>
        <taxon>Marivivens</taxon>
    </lineage>
</organism>
<feature type="region of interest" description="Disordered" evidence="1">
    <location>
        <begin position="30"/>
        <end position="70"/>
    </location>
</feature>
<dbReference type="Proteomes" id="UP000709466">
    <property type="component" value="Unassembled WGS sequence"/>
</dbReference>
<dbReference type="RefSeq" id="WP_167636326.1">
    <property type="nucleotide sequence ID" value="NZ_JAATOP010000002.1"/>
</dbReference>
<dbReference type="InterPro" id="IPR002625">
    <property type="entry name" value="Smr_dom"/>
</dbReference>
<evidence type="ECO:0000313" key="4">
    <source>
        <dbReference type="Proteomes" id="UP000709466"/>
    </source>
</evidence>
<feature type="domain" description="Smr" evidence="2">
    <location>
        <begin position="106"/>
        <end position="196"/>
    </location>
</feature>
<dbReference type="PANTHER" id="PTHR35562:SF2">
    <property type="entry name" value="DNA ENDONUCLEASE SMRA-RELATED"/>
    <property type="match status" value="1"/>
</dbReference>
<comment type="caution">
    <text evidence="3">The sequence shown here is derived from an EMBL/GenBank/DDBJ whole genome shotgun (WGS) entry which is preliminary data.</text>
</comment>